<organism evidence="1">
    <name type="scientific">Phytophthora nicotianae</name>
    <name type="common">Potato buckeye rot agent</name>
    <name type="synonym">Phytophthora parasitica</name>
    <dbReference type="NCBI Taxonomy" id="4792"/>
    <lineage>
        <taxon>Eukaryota</taxon>
        <taxon>Sar</taxon>
        <taxon>Stramenopiles</taxon>
        <taxon>Oomycota</taxon>
        <taxon>Peronosporomycetes</taxon>
        <taxon>Peronosporales</taxon>
        <taxon>Peronosporaceae</taxon>
        <taxon>Phytophthora</taxon>
    </lineage>
</organism>
<evidence type="ECO:0000313" key="1">
    <source>
        <dbReference type="EMBL" id="ETM54120.1"/>
    </source>
</evidence>
<proteinExistence type="predicted"/>
<sequence length="36" mass="3851">MPSGAETQIHVAADAADCFLTRQTLATPFAKFITRA</sequence>
<reference evidence="1" key="1">
    <citation type="submission" date="2013-11" db="EMBL/GenBank/DDBJ databases">
        <title>The Genome Sequence of Phytophthora parasitica IAC_01/95.</title>
        <authorList>
            <consortium name="The Broad Institute Genomics Platform"/>
            <person name="Russ C."/>
            <person name="Tyler B."/>
            <person name="Panabieres F."/>
            <person name="Shan W."/>
            <person name="Tripathy S."/>
            <person name="Grunwald N."/>
            <person name="Machado M."/>
            <person name="Johnson C.S."/>
            <person name="Arredondo F."/>
            <person name="Hong C."/>
            <person name="Coffey M."/>
            <person name="Young S.K."/>
            <person name="Zeng Q."/>
            <person name="Gargeya S."/>
            <person name="Fitzgerald M."/>
            <person name="Abouelleil A."/>
            <person name="Alvarado L."/>
            <person name="Chapman S.B."/>
            <person name="Gainer-Dewar J."/>
            <person name="Goldberg J."/>
            <person name="Griggs A."/>
            <person name="Gujja S."/>
            <person name="Hansen M."/>
            <person name="Howarth C."/>
            <person name="Imamovic A."/>
            <person name="Ireland A."/>
            <person name="Larimer J."/>
            <person name="McCowan C."/>
            <person name="Murphy C."/>
            <person name="Pearson M."/>
            <person name="Poon T.W."/>
            <person name="Priest M."/>
            <person name="Roberts A."/>
            <person name="Saif S."/>
            <person name="Shea T."/>
            <person name="Sykes S."/>
            <person name="Wortman J."/>
            <person name="Nusbaum C."/>
            <person name="Birren B."/>
        </authorList>
    </citation>
    <scope>NUCLEOTIDE SEQUENCE [LARGE SCALE GENOMIC DNA]</scope>
    <source>
        <strain evidence="1">IAC_01/95</strain>
    </source>
</reference>
<accession>W2P057</accession>
<protein>
    <submittedName>
        <fullName evidence="1">Uncharacterized protein</fullName>
    </submittedName>
</protein>
<gene>
    <name evidence="1" type="ORF">L914_02498</name>
</gene>
<dbReference type="Proteomes" id="UP000054532">
    <property type="component" value="Unassembled WGS sequence"/>
</dbReference>
<dbReference type="EMBL" id="KI691100">
    <property type="protein sequence ID" value="ETM54120.1"/>
    <property type="molecule type" value="Genomic_DNA"/>
</dbReference>
<dbReference type="AlphaFoldDB" id="W2P057"/>
<name>W2P057_PHYNI</name>